<organism evidence="1">
    <name type="scientific">hydrothermal vent metagenome</name>
    <dbReference type="NCBI Taxonomy" id="652676"/>
    <lineage>
        <taxon>unclassified sequences</taxon>
        <taxon>metagenomes</taxon>
        <taxon>ecological metagenomes</taxon>
    </lineage>
</organism>
<dbReference type="InterPro" id="IPR051532">
    <property type="entry name" value="Ester_Hydrolysis_Enzymes"/>
</dbReference>
<dbReference type="CDD" id="cd01833">
    <property type="entry name" value="XynB_like"/>
    <property type="match status" value="1"/>
</dbReference>
<name>A0A1W1BJ35_9ZZZZ</name>
<gene>
    <name evidence="1" type="ORF">MNB_SV-9-901</name>
</gene>
<dbReference type="AlphaFoldDB" id="A0A1W1BJ35"/>
<dbReference type="PANTHER" id="PTHR30383">
    <property type="entry name" value="THIOESTERASE 1/PROTEASE 1/LYSOPHOSPHOLIPASE L1"/>
    <property type="match status" value="1"/>
</dbReference>
<sequence>MVLKITIWLSVFTIFIMADTIKIMPLGDSITYENHFSDLSNPRPAGVRSAYRNYLWYKLRDINYSANFVGSQVAGQDIEPSFDPNNEGHPSWTSYEIADKVYGWVREFKPDIILLHIGSNDWDDSVSGVDSILARINRASKDENRHIKTIVALILDRAHHEEWIVKFNNNLRSLVKKYQNNGQDVELVNMYSGAKINYREDMSDNTHPNDVGYEKMANVWFSAITNSPPPTKMYSKIEDEIEVPLDPLYSFPSTLVDESLVTTIDVNETTRTIIFTTHIPETGVIF</sequence>
<dbReference type="Gene3D" id="3.40.50.1110">
    <property type="entry name" value="SGNH hydrolase"/>
    <property type="match status" value="1"/>
</dbReference>
<protein>
    <submittedName>
        <fullName evidence="1">Uncharacterized protein</fullName>
    </submittedName>
</protein>
<proteinExistence type="predicted"/>
<dbReference type="GO" id="GO:0004622">
    <property type="term" value="F:phosphatidylcholine lysophospholipase activity"/>
    <property type="evidence" value="ECO:0007669"/>
    <property type="project" value="TreeGrafter"/>
</dbReference>
<dbReference type="EMBL" id="FPHG01000018">
    <property type="protein sequence ID" value="SFV53550.1"/>
    <property type="molecule type" value="Genomic_DNA"/>
</dbReference>
<dbReference type="InterPro" id="IPR036514">
    <property type="entry name" value="SGNH_hydro_sf"/>
</dbReference>
<accession>A0A1W1BJ35</accession>
<dbReference type="SUPFAM" id="SSF52266">
    <property type="entry name" value="SGNH hydrolase"/>
    <property type="match status" value="1"/>
</dbReference>
<dbReference type="Pfam" id="PF00657">
    <property type="entry name" value="Lipase_GDSL"/>
    <property type="match status" value="1"/>
</dbReference>
<dbReference type="PANTHER" id="PTHR30383:SF5">
    <property type="entry name" value="SGNH HYDROLASE-TYPE ESTERASE DOMAIN-CONTAINING PROTEIN"/>
    <property type="match status" value="1"/>
</dbReference>
<evidence type="ECO:0000313" key="1">
    <source>
        <dbReference type="EMBL" id="SFV53550.1"/>
    </source>
</evidence>
<dbReference type="InterPro" id="IPR001087">
    <property type="entry name" value="GDSL"/>
</dbReference>
<reference evidence="1" key="1">
    <citation type="submission" date="2016-10" db="EMBL/GenBank/DDBJ databases">
        <authorList>
            <person name="de Groot N.N."/>
        </authorList>
    </citation>
    <scope>NUCLEOTIDE SEQUENCE</scope>
</reference>